<feature type="domain" description="Mycothiol-dependent maleylpyruvate isomerase metal-binding" evidence="1">
    <location>
        <begin position="12"/>
        <end position="158"/>
    </location>
</feature>
<dbReference type="NCBIfam" id="TIGR03083">
    <property type="entry name" value="maleylpyruvate isomerase family mycothiol-dependent enzyme"/>
    <property type="match status" value="1"/>
</dbReference>
<evidence type="ECO:0000313" key="3">
    <source>
        <dbReference type="Proteomes" id="UP001501074"/>
    </source>
</evidence>
<keyword evidence="3" id="KW-1185">Reference proteome</keyword>
<dbReference type="Proteomes" id="UP001501074">
    <property type="component" value="Unassembled WGS sequence"/>
</dbReference>
<sequence length="225" mass="24366">MPDERPIVSALTDAYTELARLIAPLAEEDGWRATRLPGWSVRDLIVHLLGDAQRALVALATPAPGPADRDAVTYWAGFVQTAETAQPDNRQIRVVRSLAVAHPWESLVETYTETTAAACTLAARTRPHDLISTQGHSLTTDDFLSTLVVEAAVHHLDLTDAGTRPGPPASALHLVRQTLDGLLGHPEPVGWDDVTYALTGTGRRALTGDETRKLKDDAVRFPLFS</sequence>
<dbReference type="SUPFAM" id="SSF109854">
    <property type="entry name" value="DinB/YfiT-like putative metalloenzymes"/>
    <property type="match status" value="1"/>
</dbReference>
<evidence type="ECO:0000259" key="1">
    <source>
        <dbReference type="Pfam" id="PF11716"/>
    </source>
</evidence>
<proteinExistence type="predicted"/>
<keyword evidence="2" id="KW-0413">Isomerase</keyword>
<gene>
    <name evidence="2" type="ORF">GCM10022223_47640</name>
</gene>
<name>A0ABP7A4Z4_9ACTN</name>
<dbReference type="InterPro" id="IPR034660">
    <property type="entry name" value="DinB/YfiT-like"/>
</dbReference>
<dbReference type="GO" id="GO:0016853">
    <property type="term" value="F:isomerase activity"/>
    <property type="evidence" value="ECO:0007669"/>
    <property type="project" value="UniProtKB-KW"/>
</dbReference>
<dbReference type="EMBL" id="BAAAZO010000009">
    <property type="protein sequence ID" value="GAA3625014.1"/>
    <property type="molecule type" value="Genomic_DNA"/>
</dbReference>
<organism evidence="2 3">
    <name type="scientific">Kineosporia mesophila</name>
    <dbReference type="NCBI Taxonomy" id="566012"/>
    <lineage>
        <taxon>Bacteria</taxon>
        <taxon>Bacillati</taxon>
        <taxon>Actinomycetota</taxon>
        <taxon>Actinomycetes</taxon>
        <taxon>Kineosporiales</taxon>
        <taxon>Kineosporiaceae</taxon>
        <taxon>Kineosporia</taxon>
    </lineage>
</organism>
<dbReference type="InterPro" id="IPR017517">
    <property type="entry name" value="Maleyloyr_isom"/>
</dbReference>
<dbReference type="Gene3D" id="1.20.120.450">
    <property type="entry name" value="dinb family like domain"/>
    <property type="match status" value="1"/>
</dbReference>
<dbReference type="RefSeq" id="WP_231484607.1">
    <property type="nucleotide sequence ID" value="NZ_BAAAZO010000009.1"/>
</dbReference>
<protein>
    <submittedName>
        <fullName evidence="2">Maleylpyruvate isomerase N-terminal domain-containing protein</fullName>
    </submittedName>
</protein>
<accession>A0ABP7A4Z4</accession>
<reference evidence="3" key="1">
    <citation type="journal article" date="2019" name="Int. J. Syst. Evol. Microbiol.">
        <title>The Global Catalogue of Microorganisms (GCM) 10K type strain sequencing project: providing services to taxonomists for standard genome sequencing and annotation.</title>
        <authorList>
            <consortium name="The Broad Institute Genomics Platform"/>
            <consortium name="The Broad Institute Genome Sequencing Center for Infectious Disease"/>
            <person name="Wu L."/>
            <person name="Ma J."/>
        </authorList>
    </citation>
    <scope>NUCLEOTIDE SEQUENCE [LARGE SCALE GENOMIC DNA]</scope>
    <source>
        <strain evidence="3">JCM 16902</strain>
    </source>
</reference>
<dbReference type="InterPro" id="IPR024344">
    <property type="entry name" value="MDMPI_metal-binding"/>
</dbReference>
<comment type="caution">
    <text evidence="2">The sequence shown here is derived from an EMBL/GenBank/DDBJ whole genome shotgun (WGS) entry which is preliminary data.</text>
</comment>
<evidence type="ECO:0000313" key="2">
    <source>
        <dbReference type="EMBL" id="GAA3625014.1"/>
    </source>
</evidence>
<dbReference type="Pfam" id="PF11716">
    <property type="entry name" value="MDMPI_N"/>
    <property type="match status" value="1"/>
</dbReference>